<feature type="domain" description="GFO/IDH/MocA-like oxidoreductase" evidence="7">
    <location>
        <begin position="163"/>
        <end position="292"/>
    </location>
</feature>
<dbReference type="PANTHER" id="PTHR22604:SF105">
    <property type="entry name" value="TRANS-1,2-DIHYDROBENZENE-1,2-DIOL DEHYDROGENASE"/>
    <property type="match status" value="1"/>
</dbReference>
<keyword evidence="9" id="KW-1185">Reference proteome</keyword>
<evidence type="ECO:0000313" key="8">
    <source>
        <dbReference type="EMBL" id="EKD14458.1"/>
    </source>
</evidence>
<dbReference type="Proteomes" id="UP000006753">
    <property type="component" value="Unassembled WGS sequence"/>
</dbReference>
<reference evidence="8 9" key="1">
    <citation type="journal article" date="2012" name="BMC Genomics">
        <title>Sequencing the genome of Marssonina brunnea reveals fungus-poplar co-evolution.</title>
        <authorList>
            <person name="Zhu S."/>
            <person name="Cao Y.-Z."/>
            <person name="Jiang C."/>
            <person name="Tan B.-Y."/>
            <person name="Wang Z."/>
            <person name="Feng S."/>
            <person name="Zhang L."/>
            <person name="Su X.-H."/>
            <person name="Brejova B."/>
            <person name="Vinar T."/>
            <person name="Xu M."/>
            <person name="Wang M.-X."/>
            <person name="Zhang S.-G."/>
            <person name="Huang M.-R."/>
            <person name="Wu R."/>
            <person name="Zhou Y."/>
        </authorList>
    </citation>
    <scope>NUCLEOTIDE SEQUENCE [LARGE SCALE GENOMIC DNA]</scope>
    <source>
        <strain evidence="8 9">MB_m1</strain>
    </source>
</reference>
<dbReference type="OMA" id="CTSSFRY"/>
<dbReference type="RefSeq" id="XP_007295068.1">
    <property type="nucleotide sequence ID" value="XM_007295006.1"/>
</dbReference>
<organism evidence="8 9">
    <name type="scientific">Marssonina brunnea f. sp. multigermtubi (strain MB_m1)</name>
    <name type="common">Marssonina leaf spot fungus</name>
    <dbReference type="NCBI Taxonomy" id="1072389"/>
    <lineage>
        <taxon>Eukaryota</taxon>
        <taxon>Fungi</taxon>
        <taxon>Dikarya</taxon>
        <taxon>Ascomycota</taxon>
        <taxon>Pezizomycotina</taxon>
        <taxon>Leotiomycetes</taxon>
        <taxon>Helotiales</taxon>
        <taxon>Drepanopezizaceae</taxon>
        <taxon>Drepanopeziza</taxon>
    </lineage>
</organism>
<dbReference type="InterPro" id="IPR055170">
    <property type="entry name" value="GFO_IDH_MocA-like_dom"/>
</dbReference>
<dbReference type="Gene3D" id="3.40.50.720">
    <property type="entry name" value="NAD(P)-binding Rossmann-like Domain"/>
    <property type="match status" value="1"/>
</dbReference>
<dbReference type="STRING" id="1072389.K1X0R9"/>
<dbReference type="OrthoDB" id="2129491at2759"/>
<proteinExistence type="inferred from homology"/>
<dbReference type="GO" id="GO:0000166">
    <property type="term" value="F:nucleotide binding"/>
    <property type="evidence" value="ECO:0007669"/>
    <property type="project" value="InterPro"/>
</dbReference>
<keyword evidence="2" id="KW-0560">Oxidoreductase</keyword>
<protein>
    <recommendedName>
        <fullName evidence="3">D-xylose 1-dehydrogenase (NADP(+), D-xylono-1,5-lactone-forming)</fullName>
        <ecNumber evidence="3">1.1.1.179</ecNumber>
    </recommendedName>
    <alternativeName>
        <fullName evidence="4">D-xylose-NADP dehydrogenase</fullName>
    </alternativeName>
</protein>
<evidence type="ECO:0000256" key="4">
    <source>
        <dbReference type="ARBA" id="ARBA00042988"/>
    </source>
</evidence>
<accession>K1X0R9</accession>
<dbReference type="EMBL" id="JH921445">
    <property type="protein sequence ID" value="EKD14458.1"/>
    <property type="molecule type" value="Genomic_DNA"/>
</dbReference>
<evidence type="ECO:0000256" key="5">
    <source>
        <dbReference type="ARBA" id="ARBA00049233"/>
    </source>
</evidence>
<dbReference type="PANTHER" id="PTHR22604">
    <property type="entry name" value="OXIDOREDUCTASES"/>
    <property type="match status" value="1"/>
</dbReference>
<dbReference type="InParanoid" id="K1X0R9"/>
<dbReference type="SUPFAM" id="SSF51735">
    <property type="entry name" value="NAD(P)-binding Rossmann-fold domains"/>
    <property type="match status" value="1"/>
</dbReference>
<dbReference type="InterPro" id="IPR050984">
    <property type="entry name" value="Gfo/Idh/MocA_domain"/>
</dbReference>
<evidence type="ECO:0000256" key="2">
    <source>
        <dbReference type="ARBA" id="ARBA00023002"/>
    </source>
</evidence>
<dbReference type="GeneID" id="18763114"/>
<comment type="catalytic activity">
    <reaction evidence="5">
        <text>D-xylose + NADP(+) = D-xylono-1,5-lactone + NADPH + H(+)</text>
        <dbReference type="Rhea" id="RHEA:22000"/>
        <dbReference type="ChEBI" id="CHEBI:15378"/>
        <dbReference type="ChEBI" id="CHEBI:15867"/>
        <dbReference type="ChEBI" id="CHEBI:53455"/>
        <dbReference type="ChEBI" id="CHEBI:57783"/>
        <dbReference type="ChEBI" id="CHEBI:58349"/>
        <dbReference type="EC" id="1.1.1.179"/>
    </reaction>
</comment>
<evidence type="ECO:0000259" key="7">
    <source>
        <dbReference type="Pfam" id="PF22725"/>
    </source>
</evidence>
<gene>
    <name evidence="8" type="ORF">MBM_07179</name>
</gene>
<dbReference type="eggNOG" id="KOG2741">
    <property type="taxonomic scope" value="Eukaryota"/>
</dbReference>
<evidence type="ECO:0000256" key="1">
    <source>
        <dbReference type="ARBA" id="ARBA00010928"/>
    </source>
</evidence>
<dbReference type="InterPro" id="IPR036291">
    <property type="entry name" value="NAD(P)-bd_dom_sf"/>
</dbReference>
<dbReference type="HOGENOM" id="CLU_023194_7_2_1"/>
<dbReference type="Gene3D" id="3.30.360.10">
    <property type="entry name" value="Dihydrodipicolinate Reductase, domain 2"/>
    <property type="match status" value="1"/>
</dbReference>
<evidence type="ECO:0000313" key="9">
    <source>
        <dbReference type="Proteomes" id="UP000006753"/>
    </source>
</evidence>
<sequence length="385" mass="41497">MGSIAADTNTAIPELRWGILGTGWISTMFVTDMLASSPSPPKAKHTIAALGSSSLEKGNAFVEKLWHGKEGAGAPKPVVYADYQGVYAAADVDVVYVGTPHSLHKKNCLDAIAAGKHVLCEKPFTINEGEAREVVDAARRKGVFVMEAVWTRFSPLFTALRSELIDKRSIGDVERFFFDFGNYMPLDSLPPTSRLRDPALGAGALLDIGIYTLTYASLIMGDFKVGQAHPPLARVASSLSIVDGIDESNVIVLEYPTTTGGGSRTKTAILSSTFRYRSAGDFARIEGSSGTITIFGRAGSLPDGFRVVEGPQPGFGEEDQREVRTFNVERPEGALGFIWEADAVAQDIANGLTENAVMPLDESLRMMRLMDGIRKEGGLVYPQDN</sequence>
<dbReference type="EC" id="1.1.1.179" evidence="3"/>
<comment type="similarity">
    <text evidence="1">Belongs to the Gfo/Idh/MocA family.</text>
</comment>
<dbReference type="KEGG" id="mbe:MBM_07179"/>
<dbReference type="AlphaFoldDB" id="K1X0R9"/>
<evidence type="ECO:0000256" key="3">
    <source>
        <dbReference type="ARBA" id="ARBA00038984"/>
    </source>
</evidence>
<dbReference type="Pfam" id="PF22725">
    <property type="entry name" value="GFO_IDH_MocA_C3"/>
    <property type="match status" value="1"/>
</dbReference>
<dbReference type="SUPFAM" id="SSF55347">
    <property type="entry name" value="Glyceraldehyde-3-phosphate dehydrogenase-like, C-terminal domain"/>
    <property type="match status" value="1"/>
</dbReference>
<feature type="domain" description="Gfo/Idh/MocA-like oxidoreductase N-terminal" evidence="6">
    <location>
        <begin position="15"/>
        <end position="147"/>
    </location>
</feature>
<dbReference type="InterPro" id="IPR000683">
    <property type="entry name" value="Gfo/Idh/MocA-like_OxRdtase_N"/>
</dbReference>
<dbReference type="GO" id="GO:0047837">
    <property type="term" value="F:D-xylose 1-dehydrogenase (NADP+) activity"/>
    <property type="evidence" value="ECO:0007669"/>
    <property type="project" value="UniProtKB-EC"/>
</dbReference>
<name>K1X0R9_MARBU</name>
<dbReference type="Pfam" id="PF01408">
    <property type="entry name" value="GFO_IDH_MocA"/>
    <property type="match status" value="1"/>
</dbReference>
<evidence type="ECO:0000259" key="6">
    <source>
        <dbReference type="Pfam" id="PF01408"/>
    </source>
</evidence>